<evidence type="ECO:0000313" key="2">
    <source>
        <dbReference type="Proteomes" id="UP000784294"/>
    </source>
</evidence>
<evidence type="ECO:0000313" key="1">
    <source>
        <dbReference type="EMBL" id="VEL09188.1"/>
    </source>
</evidence>
<reference evidence="1" key="1">
    <citation type="submission" date="2018-11" db="EMBL/GenBank/DDBJ databases">
        <authorList>
            <consortium name="Pathogen Informatics"/>
        </authorList>
    </citation>
    <scope>NUCLEOTIDE SEQUENCE</scope>
</reference>
<name>A0A448WDP8_9PLAT</name>
<proteinExistence type="predicted"/>
<gene>
    <name evidence="1" type="ORF">PXEA_LOCUS2628</name>
</gene>
<dbReference type="Proteomes" id="UP000784294">
    <property type="component" value="Unassembled WGS sequence"/>
</dbReference>
<sequence>MPHCQADNNAYTRTPPALPGLAEGCFYPPSYRARPNAHCPCDGQSSASASVLKTSPNPGNAWTARMEAAREGYSSSCRLFRGFEGPPSKRVGLSVAKNF</sequence>
<dbReference type="AlphaFoldDB" id="A0A448WDP8"/>
<comment type="caution">
    <text evidence="1">The sequence shown here is derived from an EMBL/GenBank/DDBJ whole genome shotgun (WGS) entry which is preliminary data.</text>
</comment>
<dbReference type="EMBL" id="CAAALY010005709">
    <property type="protein sequence ID" value="VEL09188.1"/>
    <property type="molecule type" value="Genomic_DNA"/>
</dbReference>
<keyword evidence="2" id="KW-1185">Reference proteome</keyword>
<organism evidence="1 2">
    <name type="scientific">Protopolystoma xenopodis</name>
    <dbReference type="NCBI Taxonomy" id="117903"/>
    <lineage>
        <taxon>Eukaryota</taxon>
        <taxon>Metazoa</taxon>
        <taxon>Spiralia</taxon>
        <taxon>Lophotrochozoa</taxon>
        <taxon>Platyhelminthes</taxon>
        <taxon>Monogenea</taxon>
        <taxon>Polyopisthocotylea</taxon>
        <taxon>Polystomatidea</taxon>
        <taxon>Polystomatidae</taxon>
        <taxon>Protopolystoma</taxon>
    </lineage>
</organism>
<accession>A0A448WDP8</accession>
<protein>
    <submittedName>
        <fullName evidence="1">Uncharacterized protein</fullName>
    </submittedName>
</protein>